<feature type="transmembrane region" description="Helical" evidence="10">
    <location>
        <begin position="694"/>
        <end position="713"/>
    </location>
</feature>
<evidence type="ECO:0000256" key="6">
    <source>
        <dbReference type="ARBA" id="ARBA00023136"/>
    </source>
</evidence>
<dbReference type="CDD" id="cd00333">
    <property type="entry name" value="MIP"/>
    <property type="match status" value="1"/>
</dbReference>
<comment type="catalytic activity">
    <reaction evidence="8">
        <text>H2O(in) = H2O(out)</text>
        <dbReference type="Rhea" id="RHEA:29667"/>
        <dbReference type="ChEBI" id="CHEBI:15377"/>
    </reaction>
</comment>
<evidence type="ECO:0000256" key="8">
    <source>
        <dbReference type="ARBA" id="ARBA00034651"/>
    </source>
</evidence>
<dbReference type="InterPro" id="IPR016181">
    <property type="entry name" value="Acyl_CoA_acyltransferase"/>
</dbReference>
<dbReference type="Gene3D" id="1.20.1080.10">
    <property type="entry name" value="Glycerol uptake facilitator protein"/>
    <property type="match status" value="1"/>
</dbReference>
<dbReference type="GO" id="GO:0015250">
    <property type="term" value="F:water channel activity"/>
    <property type="evidence" value="ECO:0007669"/>
    <property type="project" value="TreeGrafter"/>
</dbReference>
<feature type="region of interest" description="Disordered" evidence="9">
    <location>
        <begin position="462"/>
        <end position="490"/>
    </location>
</feature>
<dbReference type="SUPFAM" id="SSF81338">
    <property type="entry name" value="Aquaporin-like"/>
    <property type="match status" value="1"/>
</dbReference>
<dbReference type="InterPro" id="IPR034294">
    <property type="entry name" value="Aquaporin_transptr"/>
</dbReference>
<gene>
    <name evidence="11" type="ORF">BLS_000193</name>
</gene>
<evidence type="ECO:0000256" key="7">
    <source>
        <dbReference type="ARBA" id="ARBA00023180"/>
    </source>
</evidence>
<evidence type="ECO:0000256" key="4">
    <source>
        <dbReference type="ARBA" id="ARBA00022737"/>
    </source>
</evidence>
<evidence type="ECO:0000256" key="1">
    <source>
        <dbReference type="ARBA" id="ARBA00004141"/>
    </source>
</evidence>
<protein>
    <recommendedName>
        <fullName evidence="13">Aquaporin-like protein</fullName>
    </recommendedName>
</protein>
<feature type="transmembrane region" description="Helical" evidence="10">
    <location>
        <begin position="807"/>
        <end position="829"/>
    </location>
</feature>
<reference evidence="11 12" key="1">
    <citation type="submission" date="2019-11" db="EMBL/GenBank/DDBJ databases">
        <title>Venturia inaequalis Genome Resource.</title>
        <authorList>
            <person name="Lichtner F.J."/>
        </authorList>
    </citation>
    <scope>NUCLEOTIDE SEQUENCE [LARGE SCALE GENOMIC DNA]</scope>
    <source>
        <strain evidence="11">Bline_iso_100314</strain>
    </source>
</reference>
<feature type="transmembrane region" description="Helical" evidence="10">
    <location>
        <begin position="742"/>
        <end position="761"/>
    </location>
</feature>
<dbReference type="EMBL" id="WNWQ01000102">
    <property type="protein sequence ID" value="KAE9978918.1"/>
    <property type="molecule type" value="Genomic_DNA"/>
</dbReference>
<evidence type="ECO:0008006" key="13">
    <source>
        <dbReference type="Google" id="ProtNLM"/>
    </source>
</evidence>
<evidence type="ECO:0000256" key="5">
    <source>
        <dbReference type="ARBA" id="ARBA00022989"/>
    </source>
</evidence>
<keyword evidence="3 10" id="KW-0812">Transmembrane</keyword>
<name>A0A8H3V187_VENIN</name>
<evidence type="ECO:0000313" key="12">
    <source>
        <dbReference type="Proteomes" id="UP000433883"/>
    </source>
</evidence>
<keyword evidence="5 10" id="KW-1133">Transmembrane helix</keyword>
<dbReference type="GO" id="GO:0005886">
    <property type="term" value="C:plasma membrane"/>
    <property type="evidence" value="ECO:0007669"/>
    <property type="project" value="TreeGrafter"/>
</dbReference>
<dbReference type="Proteomes" id="UP000433883">
    <property type="component" value="Unassembled WGS sequence"/>
</dbReference>
<proteinExistence type="inferred from homology"/>
<dbReference type="PANTHER" id="PTHR19139:SF199">
    <property type="entry name" value="MIP17260P"/>
    <property type="match status" value="1"/>
</dbReference>
<evidence type="ECO:0000256" key="2">
    <source>
        <dbReference type="ARBA" id="ARBA00006175"/>
    </source>
</evidence>
<dbReference type="Pfam" id="PF00230">
    <property type="entry name" value="MIP"/>
    <property type="match status" value="1"/>
</dbReference>
<evidence type="ECO:0000256" key="10">
    <source>
        <dbReference type="SAM" id="Phobius"/>
    </source>
</evidence>
<feature type="region of interest" description="Disordered" evidence="9">
    <location>
        <begin position="590"/>
        <end position="621"/>
    </location>
</feature>
<feature type="transmembrane region" description="Helical" evidence="10">
    <location>
        <begin position="781"/>
        <end position="800"/>
    </location>
</feature>
<dbReference type="SUPFAM" id="SSF55729">
    <property type="entry name" value="Acyl-CoA N-acyltransferases (Nat)"/>
    <property type="match status" value="1"/>
</dbReference>
<evidence type="ECO:0000313" key="11">
    <source>
        <dbReference type="EMBL" id="KAE9978918.1"/>
    </source>
</evidence>
<keyword evidence="6 10" id="KW-0472">Membrane</keyword>
<comment type="subcellular location">
    <subcellularLocation>
        <location evidence="1">Membrane</location>
        <topology evidence="1">Multi-pass membrane protein</topology>
    </subcellularLocation>
</comment>
<dbReference type="InterPro" id="IPR000425">
    <property type="entry name" value="MIP"/>
</dbReference>
<dbReference type="FunFam" id="1.20.1080.10:FF:000024">
    <property type="entry name" value="MIP aquaporin (Eurofung)"/>
    <property type="match status" value="1"/>
</dbReference>
<feature type="transmembrane region" description="Helical" evidence="10">
    <location>
        <begin position="719"/>
        <end position="735"/>
    </location>
</feature>
<dbReference type="PANTHER" id="PTHR19139">
    <property type="entry name" value="AQUAPORIN TRANSPORTER"/>
    <property type="match status" value="1"/>
</dbReference>
<evidence type="ECO:0000256" key="3">
    <source>
        <dbReference type="ARBA" id="ARBA00022692"/>
    </source>
</evidence>
<dbReference type="AlphaFoldDB" id="A0A8H3V187"/>
<feature type="transmembrane region" description="Helical" evidence="10">
    <location>
        <begin position="849"/>
        <end position="869"/>
    </location>
</feature>
<sequence length="963" mass="107235">MSIMYRIFSSDNIIKVPFWPSIHKLINSAYEPFRDDWPLPQPFHRLHPDLSKAAEQLVEDMGSNGVMCVALLTPNSEDDGNNEYGGTPIACAAIMEFEGDVSDGGDITKHERTAKDVGKATDAESGAVEEVFLKDASKRPAWEFNMVSTSRAHQGKGVAQTIIKRLEDYALDNEEGGKAFLRFWLSEECREAFLSKVDRTTLPDLRLVCHDFAARAAPHTFKDAKITFKSSTFTKAGRMATLKKIGHHIKNLTFRMPHTSETFLPPLLDPFTGEQRSFTYVPQVERPSSSSSGQAKQPKYGTQEMTDILVEQYPPIFHAATNIPAFIRVFSSMPNLAHIKISCPGQDAYQRYLRSTVDYALISLRIAIERSPLYELQKLSLDSIHPSALFYLQPIMGIGSSPGSNRRWAQVHNLDVQMNSFPFDDPNRTEHLRILHAYLRAFSPNLTDLSFRWIGKSKGPSPLSLDREPVLQQPSRPSTPEREVAPPRSPRALRFRSLRNLLLENAIMDSSQVAMFISRHRRTLVEFSFEEITLRSGDWDHALEPLEKLRRGKQLPVTPAQNQYSTETMDVPCILSPIEARGDTRIMGTLEPQEEGHGGHSLGKWLNRRKGNNRKQSTKDWSSTDHLRRMLGLRLRRFAFAPNWVRNEFIAWIGEFGGTFMFLFMAFAATQVANAAAPATADGSLTQTPDSSNLLFISLAFGFSLAVNAWAFFRISGGLFNPVVTLGLYLIGAIKPFRAVSVFFAQIIASICAAGIVSALFPSPMNVNTTLGGGTSIVQGLFIEMFLTAELVFVIFMLAAEKHKATYLAPVGIGLALFVSEMTGVYFTGGSLNPARSFGPAVITRNFPGYHWIYWLGPVFGSLLAVGFYKLMKFSEYETVNPGQDFDDHEMELFDPPAEAVTGEEVRRPNVAAETSEQAIQAVISGEPLNMSGSRGTSSRASRVIGGLDEVIEVEREEKSNPF</sequence>
<comment type="similarity">
    <text evidence="2">Belongs to the MIP/aquaporin (TC 1.A.8) family.</text>
</comment>
<feature type="transmembrane region" description="Helical" evidence="10">
    <location>
        <begin position="649"/>
        <end position="673"/>
    </location>
</feature>
<dbReference type="PRINTS" id="PR00783">
    <property type="entry name" value="MINTRINSICP"/>
</dbReference>
<keyword evidence="4" id="KW-0677">Repeat</keyword>
<organism evidence="11 12">
    <name type="scientific">Venturia inaequalis</name>
    <name type="common">Apple scab fungus</name>
    <dbReference type="NCBI Taxonomy" id="5025"/>
    <lineage>
        <taxon>Eukaryota</taxon>
        <taxon>Fungi</taxon>
        <taxon>Dikarya</taxon>
        <taxon>Ascomycota</taxon>
        <taxon>Pezizomycotina</taxon>
        <taxon>Dothideomycetes</taxon>
        <taxon>Pleosporomycetidae</taxon>
        <taxon>Venturiales</taxon>
        <taxon>Venturiaceae</taxon>
        <taxon>Venturia</taxon>
    </lineage>
</organism>
<evidence type="ECO:0000256" key="9">
    <source>
        <dbReference type="SAM" id="MobiDB-lite"/>
    </source>
</evidence>
<dbReference type="InterPro" id="IPR023271">
    <property type="entry name" value="Aquaporin-like"/>
</dbReference>
<comment type="caution">
    <text evidence="11">The sequence shown here is derived from an EMBL/GenBank/DDBJ whole genome shotgun (WGS) entry which is preliminary data.</text>
</comment>
<keyword evidence="7" id="KW-0325">Glycoprotein</keyword>
<accession>A0A8H3V187</accession>